<dbReference type="Pfam" id="PF03762">
    <property type="entry name" value="VOMI"/>
    <property type="match status" value="1"/>
</dbReference>
<keyword evidence="1" id="KW-0732">Signal</keyword>
<dbReference type="InterPro" id="IPR005515">
    <property type="entry name" value="VOMI"/>
</dbReference>
<dbReference type="GeneID" id="108411235"/>
<dbReference type="RefSeq" id="XP_017538195.1">
    <property type="nucleotide sequence ID" value="XM_017682706.2"/>
</dbReference>
<dbReference type="GeneTree" id="ENSGT00390000009313"/>
<dbReference type="PANTHER" id="PTHR18841">
    <property type="entry name" value="VITELLINE MEMBRANE OUTER LAYER PROTEIN I-RELATED"/>
    <property type="match status" value="1"/>
</dbReference>
<proteinExistence type="predicted"/>
<dbReference type="GO" id="GO:0005615">
    <property type="term" value="C:extracellular space"/>
    <property type="evidence" value="ECO:0007669"/>
    <property type="project" value="TreeGrafter"/>
</dbReference>
<organism evidence="2 3">
    <name type="scientific">Pygocentrus nattereri</name>
    <name type="common">Red-bellied piranha</name>
    <dbReference type="NCBI Taxonomy" id="42514"/>
    <lineage>
        <taxon>Eukaryota</taxon>
        <taxon>Metazoa</taxon>
        <taxon>Chordata</taxon>
        <taxon>Craniata</taxon>
        <taxon>Vertebrata</taxon>
        <taxon>Euteleostomi</taxon>
        <taxon>Actinopterygii</taxon>
        <taxon>Neopterygii</taxon>
        <taxon>Teleostei</taxon>
        <taxon>Ostariophysi</taxon>
        <taxon>Characiformes</taxon>
        <taxon>Characoidei</taxon>
        <taxon>Pygocentrus</taxon>
    </lineage>
</organism>
<keyword evidence="3" id="KW-1185">Reference proteome</keyword>
<dbReference type="SUPFAM" id="SSF51092">
    <property type="entry name" value="Vitelline membrane outer protein-I (VMO-I)"/>
    <property type="match status" value="1"/>
</dbReference>
<dbReference type="Proteomes" id="UP001501920">
    <property type="component" value="Chromosome 16"/>
</dbReference>
<evidence type="ECO:0000313" key="2">
    <source>
        <dbReference type="Ensembl" id="ENSPNAP00000007209.1"/>
    </source>
</evidence>
<protein>
    <recommendedName>
        <fullName evidence="4">Vitelline membrane outer layer protein 1 homolog</fullName>
    </recommendedName>
</protein>
<name>A0A3B4C9W7_PYGNA</name>
<dbReference type="AlphaFoldDB" id="A0A3B4C9W7"/>
<reference evidence="2" key="2">
    <citation type="submission" date="2025-08" db="UniProtKB">
        <authorList>
            <consortium name="Ensembl"/>
        </authorList>
    </citation>
    <scope>IDENTIFICATION</scope>
</reference>
<evidence type="ECO:0000313" key="3">
    <source>
        <dbReference type="Proteomes" id="UP001501920"/>
    </source>
</evidence>
<dbReference type="PANTHER" id="PTHR18841:SF0">
    <property type="entry name" value="VITELLINE MEMBRANE OUTER LAYER 1 HOMOLOG A-RELATED"/>
    <property type="match status" value="1"/>
</dbReference>
<evidence type="ECO:0008006" key="4">
    <source>
        <dbReference type="Google" id="ProtNLM"/>
    </source>
</evidence>
<dbReference type="Ensembl" id="ENSPNAT00000002215.2">
    <property type="protein sequence ID" value="ENSPNAP00000007209.1"/>
    <property type="gene ID" value="ENSPNAG00000013086.2"/>
</dbReference>
<dbReference type="Gene3D" id="2.100.10.20">
    <property type="entry name" value="Vitelline membrane outer layer protein I (VOMI)"/>
    <property type="match status" value="1"/>
</dbReference>
<dbReference type="InterPro" id="IPR036706">
    <property type="entry name" value="VOMI_sf"/>
</dbReference>
<dbReference type="CDD" id="cd00220">
    <property type="entry name" value="VMO-I"/>
    <property type="match status" value="1"/>
</dbReference>
<sequence length="196" mass="21358">MHQLVYITVVLASFGFSVKGDRSYKSKHTVSNGGPWGTWGDREMCPNGYYAAGFSLKVEHPIDGDDTALNGIRLHCVNTPTGKSLFSDVIMVTSKVGSWGTWTKTKWCPSGMLMSFQLRVEGPQGDGDDTAASNIMFECSRDVRNLVGEGTSWGEWGGWSKYCRGKGFCGIETKVEGPQGSGDDTALNDVRFLCCD</sequence>
<feature type="chain" id="PRO_5017389658" description="Vitelline membrane outer layer protein 1 homolog" evidence="1">
    <location>
        <begin position="21"/>
        <end position="196"/>
    </location>
</feature>
<feature type="signal peptide" evidence="1">
    <location>
        <begin position="1"/>
        <end position="20"/>
    </location>
</feature>
<reference evidence="2" key="3">
    <citation type="submission" date="2025-09" db="UniProtKB">
        <authorList>
            <consortium name="Ensembl"/>
        </authorList>
    </citation>
    <scope>IDENTIFICATION</scope>
</reference>
<dbReference type="STRING" id="42514.ENSPNAP00000007209"/>
<dbReference type="OrthoDB" id="6344411at2759"/>
<evidence type="ECO:0000256" key="1">
    <source>
        <dbReference type="SAM" id="SignalP"/>
    </source>
</evidence>
<accession>A0A3B4C9W7</accession>
<reference evidence="2 3" key="1">
    <citation type="submission" date="2020-10" db="EMBL/GenBank/DDBJ databases">
        <title>Pygocentrus nattereri (red-bellied piranha) genome, fPygNat1, primary haplotype.</title>
        <authorList>
            <person name="Myers G."/>
            <person name="Meyer A."/>
            <person name="Karagic N."/>
            <person name="Pippel M."/>
            <person name="Winkler S."/>
            <person name="Tracey A."/>
            <person name="Wood J."/>
            <person name="Formenti G."/>
            <person name="Howe K."/>
            <person name="Fedrigo O."/>
            <person name="Jarvis E.D."/>
        </authorList>
    </citation>
    <scope>NUCLEOTIDE SEQUENCE [LARGE SCALE GENOMIC DNA]</scope>
</reference>